<evidence type="ECO:0000256" key="2">
    <source>
        <dbReference type="ARBA" id="ARBA00008133"/>
    </source>
</evidence>
<reference evidence="10" key="1">
    <citation type="submission" date="2018-05" db="EMBL/GenBank/DDBJ databases">
        <authorList>
            <person name="Lanie J.A."/>
            <person name="Ng W.-L."/>
            <person name="Kazmierczak K.M."/>
            <person name="Andrzejewski T.M."/>
            <person name="Davidsen T.M."/>
            <person name="Wayne K.J."/>
            <person name="Tettelin H."/>
            <person name="Glass J.I."/>
            <person name="Rusch D."/>
            <person name="Podicherti R."/>
            <person name="Tsui H.-C.T."/>
            <person name="Winkler M.E."/>
        </authorList>
    </citation>
    <scope>NUCLEOTIDE SEQUENCE</scope>
</reference>
<dbReference type="EMBL" id="UINC01001054">
    <property type="protein sequence ID" value="SUZ69176.1"/>
    <property type="molecule type" value="Genomic_DNA"/>
</dbReference>
<accession>A0A381PQ58</accession>
<comment type="similarity">
    <text evidence="2">Belongs to the uroporphyrinogen-III synthase family.</text>
</comment>
<dbReference type="Pfam" id="PF02602">
    <property type="entry name" value="HEM4"/>
    <property type="match status" value="1"/>
</dbReference>
<dbReference type="InterPro" id="IPR003754">
    <property type="entry name" value="4pyrrol_synth_uPrphyn_synth"/>
</dbReference>
<evidence type="ECO:0000313" key="10">
    <source>
        <dbReference type="EMBL" id="SUZ69176.1"/>
    </source>
</evidence>
<dbReference type="CDD" id="cd06578">
    <property type="entry name" value="HemD"/>
    <property type="match status" value="1"/>
</dbReference>
<feature type="domain" description="Tetrapyrrole biosynthesis uroporphyrinogen III synthase" evidence="9">
    <location>
        <begin position="23"/>
        <end position="251"/>
    </location>
</feature>
<sequence length="267" mass="29208">MNLASLQGLNVLVTRPTPQQQSIREAIESLGGHVIHFPLIDIVPLRGTENIQELEQKVRALDSYQVLIFVSTNGARLGKKWFSNYAAKIPDKIDVIAVGPTTAKMVSTLFECPVMHSDTGMTSEDILSLPVLKEIVGKHIGIVRGKGGRELLAMELCQRGAIVDYFEVYQREIHVYEPEELINVMNCEQINVVTITSGEALARFSDLAIDNKAALSLIPLVVPSARLASQAERLGYKVVRNSNGADNSSMLTVLKDIASNGSIRNKG</sequence>
<dbReference type="GO" id="GO:0006780">
    <property type="term" value="P:uroporphyrinogen III biosynthetic process"/>
    <property type="evidence" value="ECO:0007669"/>
    <property type="project" value="InterPro"/>
</dbReference>
<dbReference type="PANTHER" id="PTHR38042:SF1">
    <property type="entry name" value="UROPORPHYRINOGEN-III SYNTHASE, CHLOROPLASTIC"/>
    <property type="match status" value="1"/>
</dbReference>
<protein>
    <recommendedName>
        <fullName evidence="3">uroporphyrinogen-III synthase</fullName>
        <ecNumber evidence="3">4.2.1.75</ecNumber>
    </recommendedName>
    <alternativeName>
        <fullName evidence="7">Hydroxymethylbilane hydrolyase [cyclizing]</fullName>
    </alternativeName>
    <alternativeName>
        <fullName evidence="6">Uroporphyrinogen-III cosynthase</fullName>
    </alternativeName>
</protein>
<dbReference type="EC" id="4.2.1.75" evidence="3"/>
<evidence type="ECO:0000256" key="1">
    <source>
        <dbReference type="ARBA" id="ARBA00004772"/>
    </source>
</evidence>
<evidence type="ECO:0000259" key="9">
    <source>
        <dbReference type="Pfam" id="PF02602"/>
    </source>
</evidence>
<dbReference type="Gene3D" id="3.40.50.10090">
    <property type="match status" value="2"/>
</dbReference>
<keyword evidence="4" id="KW-0456">Lyase</keyword>
<name>A0A381PQ58_9ZZZZ</name>
<evidence type="ECO:0000256" key="8">
    <source>
        <dbReference type="ARBA" id="ARBA00048617"/>
    </source>
</evidence>
<evidence type="ECO:0000256" key="3">
    <source>
        <dbReference type="ARBA" id="ARBA00013109"/>
    </source>
</evidence>
<gene>
    <name evidence="10" type="ORF">METZ01_LOCUS22030</name>
</gene>
<organism evidence="10">
    <name type="scientific">marine metagenome</name>
    <dbReference type="NCBI Taxonomy" id="408172"/>
    <lineage>
        <taxon>unclassified sequences</taxon>
        <taxon>metagenomes</taxon>
        <taxon>ecological metagenomes</taxon>
    </lineage>
</organism>
<comment type="catalytic activity">
    <reaction evidence="8">
        <text>hydroxymethylbilane = uroporphyrinogen III + H2O</text>
        <dbReference type="Rhea" id="RHEA:18965"/>
        <dbReference type="ChEBI" id="CHEBI:15377"/>
        <dbReference type="ChEBI" id="CHEBI:57308"/>
        <dbReference type="ChEBI" id="CHEBI:57845"/>
        <dbReference type="EC" id="4.2.1.75"/>
    </reaction>
</comment>
<dbReference type="InterPro" id="IPR039793">
    <property type="entry name" value="UROS/Hem4"/>
</dbReference>
<evidence type="ECO:0000256" key="4">
    <source>
        <dbReference type="ARBA" id="ARBA00023239"/>
    </source>
</evidence>
<dbReference type="AlphaFoldDB" id="A0A381PQ58"/>
<dbReference type="PANTHER" id="PTHR38042">
    <property type="entry name" value="UROPORPHYRINOGEN-III SYNTHASE, CHLOROPLASTIC"/>
    <property type="match status" value="1"/>
</dbReference>
<proteinExistence type="inferred from homology"/>
<dbReference type="SUPFAM" id="SSF69618">
    <property type="entry name" value="HemD-like"/>
    <property type="match status" value="1"/>
</dbReference>
<keyword evidence="5" id="KW-0627">Porphyrin biosynthesis</keyword>
<dbReference type="InterPro" id="IPR036108">
    <property type="entry name" value="4pyrrol_syn_uPrphyn_synt_sf"/>
</dbReference>
<dbReference type="GO" id="GO:0004852">
    <property type="term" value="F:uroporphyrinogen-III synthase activity"/>
    <property type="evidence" value="ECO:0007669"/>
    <property type="project" value="UniProtKB-EC"/>
</dbReference>
<evidence type="ECO:0000256" key="7">
    <source>
        <dbReference type="ARBA" id="ARBA00032649"/>
    </source>
</evidence>
<evidence type="ECO:0000256" key="5">
    <source>
        <dbReference type="ARBA" id="ARBA00023244"/>
    </source>
</evidence>
<comment type="pathway">
    <text evidence="1">Porphyrin-containing compound metabolism; protoporphyrin-IX biosynthesis; coproporphyrinogen-III from 5-aminolevulinate: step 3/4.</text>
</comment>
<evidence type="ECO:0000256" key="6">
    <source>
        <dbReference type="ARBA" id="ARBA00031702"/>
    </source>
</evidence>